<dbReference type="InterPro" id="IPR051784">
    <property type="entry name" value="Nod_factor_ABC_transporter"/>
</dbReference>
<feature type="transmembrane region" description="Helical" evidence="5">
    <location>
        <begin position="49"/>
        <end position="68"/>
    </location>
</feature>
<feature type="transmembrane region" description="Helical" evidence="5">
    <location>
        <begin position="206"/>
        <end position="224"/>
    </location>
</feature>
<evidence type="ECO:0000313" key="8">
    <source>
        <dbReference type="Proteomes" id="UP001595987"/>
    </source>
</evidence>
<dbReference type="EMBL" id="JBHSGD010000001">
    <property type="protein sequence ID" value="MFC4651365.1"/>
    <property type="molecule type" value="Genomic_DNA"/>
</dbReference>
<reference evidence="8" key="1">
    <citation type="journal article" date="2019" name="Int. J. Syst. Evol. Microbiol.">
        <title>The Global Catalogue of Microorganisms (GCM) 10K type strain sequencing project: providing services to taxonomists for standard genome sequencing and annotation.</title>
        <authorList>
            <consortium name="The Broad Institute Genomics Platform"/>
            <consortium name="The Broad Institute Genome Sequencing Center for Infectious Disease"/>
            <person name="Wu L."/>
            <person name="Ma J."/>
        </authorList>
    </citation>
    <scope>NUCLEOTIDE SEQUENCE [LARGE SCALE GENOMIC DNA]</scope>
    <source>
        <strain evidence="8">CCUG 63287</strain>
    </source>
</reference>
<evidence type="ECO:0000313" key="7">
    <source>
        <dbReference type="EMBL" id="MFC4651365.1"/>
    </source>
</evidence>
<dbReference type="PANTHER" id="PTHR43229">
    <property type="entry name" value="NODULATION PROTEIN J"/>
    <property type="match status" value="1"/>
</dbReference>
<keyword evidence="8" id="KW-1185">Reference proteome</keyword>
<sequence length="240" mass="27578">MFKAELKRNLRESLNFYPDLLSNFFMTILLFCMFMVLGGAVASRNYMGYAFWFLLSGVVSEASISISYEKQRGTLEQLILKPISLIKILFIKSIIWGIFNLLQVVFATIVLCAIFSIKLNVTWVALLVLIVNFFGIIGFSMIFSALTLLFTKTASFLAIIGYLLLFASGALIPVERLPFFFKVLVYILPMNFGLNLIQRPFSLMQFMLLIAQTIFWIILGRWIFNLIYKRSKIKGLSTRY</sequence>
<feature type="transmembrane region" description="Helical" evidence="5">
    <location>
        <begin position="156"/>
        <end position="173"/>
    </location>
</feature>
<proteinExistence type="predicted"/>
<evidence type="ECO:0000256" key="3">
    <source>
        <dbReference type="ARBA" id="ARBA00022989"/>
    </source>
</evidence>
<evidence type="ECO:0000259" key="6">
    <source>
        <dbReference type="Pfam" id="PF01061"/>
    </source>
</evidence>
<comment type="subcellular location">
    <subcellularLocation>
        <location evidence="1">Membrane</location>
        <topology evidence="1">Multi-pass membrane protein</topology>
    </subcellularLocation>
</comment>
<keyword evidence="2 5" id="KW-0812">Transmembrane</keyword>
<evidence type="ECO:0000256" key="5">
    <source>
        <dbReference type="SAM" id="Phobius"/>
    </source>
</evidence>
<dbReference type="PRINTS" id="PR00164">
    <property type="entry name" value="ABC2TRNSPORT"/>
</dbReference>
<keyword evidence="4 5" id="KW-0472">Membrane</keyword>
<protein>
    <submittedName>
        <fullName evidence="7">ABC transporter permease</fullName>
    </submittedName>
</protein>
<evidence type="ECO:0000256" key="4">
    <source>
        <dbReference type="ARBA" id="ARBA00023136"/>
    </source>
</evidence>
<name>A0ABV9JD26_9LACT</name>
<dbReference type="Proteomes" id="UP001595987">
    <property type="component" value="Unassembled WGS sequence"/>
</dbReference>
<organism evidence="7 8">
    <name type="scientific">Lactococcus nasutitermitis</name>
    <dbReference type="NCBI Taxonomy" id="1652957"/>
    <lineage>
        <taxon>Bacteria</taxon>
        <taxon>Bacillati</taxon>
        <taxon>Bacillota</taxon>
        <taxon>Bacilli</taxon>
        <taxon>Lactobacillales</taxon>
        <taxon>Streptococcaceae</taxon>
        <taxon>Lactococcus</taxon>
    </lineage>
</organism>
<feature type="domain" description="ABC-2 type transporter transmembrane" evidence="6">
    <location>
        <begin position="2"/>
        <end position="197"/>
    </location>
</feature>
<dbReference type="PANTHER" id="PTHR43229:SF2">
    <property type="entry name" value="NODULATION PROTEIN J"/>
    <property type="match status" value="1"/>
</dbReference>
<feature type="transmembrane region" description="Helical" evidence="5">
    <location>
        <begin position="89"/>
        <end position="117"/>
    </location>
</feature>
<evidence type="ECO:0000256" key="2">
    <source>
        <dbReference type="ARBA" id="ARBA00022692"/>
    </source>
</evidence>
<keyword evidence="3 5" id="KW-1133">Transmembrane helix</keyword>
<evidence type="ECO:0000256" key="1">
    <source>
        <dbReference type="ARBA" id="ARBA00004141"/>
    </source>
</evidence>
<feature type="transmembrane region" description="Helical" evidence="5">
    <location>
        <begin position="20"/>
        <end position="43"/>
    </location>
</feature>
<dbReference type="Pfam" id="PF01061">
    <property type="entry name" value="ABC2_membrane"/>
    <property type="match status" value="1"/>
</dbReference>
<feature type="transmembrane region" description="Helical" evidence="5">
    <location>
        <begin position="123"/>
        <end position="149"/>
    </location>
</feature>
<dbReference type="InterPro" id="IPR013525">
    <property type="entry name" value="ABC2_TM"/>
</dbReference>
<dbReference type="InterPro" id="IPR000412">
    <property type="entry name" value="ABC_2_transport"/>
</dbReference>
<comment type="caution">
    <text evidence="7">The sequence shown here is derived from an EMBL/GenBank/DDBJ whole genome shotgun (WGS) entry which is preliminary data.</text>
</comment>
<accession>A0ABV9JD26</accession>
<gene>
    <name evidence="7" type="ORF">ACFO26_00385</name>
</gene>
<dbReference type="RefSeq" id="WP_213534572.1">
    <property type="nucleotide sequence ID" value="NZ_BOVQ01000003.1"/>
</dbReference>